<feature type="transmembrane region" description="Helical" evidence="6">
    <location>
        <begin position="348"/>
        <end position="373"/>
    </location>
</feature>
<keyword evidence="2" id="KW-1003">Cell membrane</keyword>
<dbReference type="AlphaFoldDB" id="A0A212U7W0"/>
<dbReference type="Proteomes" id="UP000198122">
    <property type="component" value="Unassembled WGS sequence"/>
</dbReference>
<comment type="subcellular location">
    <subcellularLocation>
        <location evidence="1">Cell membrane</location>
        <topology evidence="1">Multi-pass membrane protein</topology>
    </subcellularLocation>
</comment>
<evidence type="ECO:0000256" key="6">
    <source>
        <dbReference type="SAM" id="Phobius"/>
    </source>
</evidence>
<organism evidence="8 9">
    <name type="scientific">Kytococcus aerolatus</name>
    <dbReference type="NCBI Taxonomy" id="592308"/>
    <lineage>
        <taxon>Bacteria</taxon>
        <taxon>Bacillati</taxon>
        <taxon>Actinomycetota</taxon>
        <taxon>Actinomycetes</taxon>
        <taxon>Micrococcales</taxon>
        <taxon>Kytococcaceae</taxon>
        <taxon>Kytococcus</taxon>
    </lineage>
</organism>
<feature type="transmembrane region" description="Helical" evidence="6">
    <location>
        <begin position="219"/>
        <end position="240"/>
    </location>
</feature>
<feature type="transmembrane region" description="Helical" evidence="6">
    <location>
        <begin position="127"/>
        <end position="152"/>
    </location>
</feature>
<dbReference type="Pfam" id="PF02687">
    <property type="entry name" value="FtsX"/>
    <property type="match status" value="1"/>
</dbReference>
<keyword evidence="3 6" id="KW-0812">Transmembrane</keyword>
<feature type="transmembrane region" description="Helical" evidence="6">
    <location>
        <begin position="300"/>
        <end position="319"/>
    </location>
</feature>
<evidence type="ECO:0000313" key="8">
    <source>
        <dbReference type="EMBL" id="SNC74335.1"/>
    </source>
</evidence>
<dbReference type="GO" id="GO:0005886">
    <property type="term" value="C:plasma membrane"/>
    <property type="evidence" value="ECO:0007669"/>
    <property type="project" value="UniProtKB-SubCell"/>
</dbReference>
<proteinExistence type="predicted"/>
<feature type="transmembrane region" description="Helical" evidence="6">
    <location>
        <begin position="24"/>
        <end position="52"/>
    </location>
</feature>
<evidence type="ECO:0000256" key="3">
    <source>
        <dbReference type="ARBA" id="ARBA00022692"/>
    </source>
</evidence>
<sequence length="471" mass="49716">MARGLTSFTLHLTRARFASREGESFLFVAAVLALTVAATLAFTVGGGTWMFVQRWREPTGIHAEMVRADAGLRDMMLQPYVGLAALACMLLVPTIVSLVGSAAVLGARGRQERMATLRLIGLSSGQVTRMVLVETVLQALVGVVLGYLLYLLTLPAWTRLEMQAMQVRASEMLLPAWLTLAIAAATLLIAVLSAALGMRRVRVSPLGVARRASSPALRWWRLLVFVGLLGLAWVLTLVTPSDGQSLIPFLIVGTSLLVLVTAMNIGGPWLLQLAARVTSHLPGASLMTASRRVAADPRSTWGRVAGIGLMTFMGTYVAMMPLPTEPPGPADAEATVEAAVGWDITQGAFITLAIGLVVTATATYITQASSVFERADQSRALQKMGTGLPFQRRVVWLEVLGPLVMAIALGAGLGAAIALPLARASQTAGFEQSGQGPLLIGLVLGVGLLLAALAVLATGPLHRRVVSRPAR</sequence>
<feature type="transmembrane region" description="Helical" evidence="6">
    <location>
        <begin position="438"/>
        <end position="461"/>
    </location>
</feature>
<protein>
    <submittedName>
        <fullName evidence="8">FtsX-like permease family protein</fullName>
    </submittedName>
</protein>
<feature type="transmembrane region" description="Helical" evidence="6">
    <location>
        <begin position="172"/>
        <end position="198"/>
    </location>
</feature>
<evidence type="ECO:0000256" key="4">
    <source>
        <dbReference type="ARBA" id="ARBA00022989"/>
    </source>
</evidence>
<evidence type="ECO:0000256" key="5">
    <source>
        <dbReference type="ARBA" id="ARBA00023136"/>
    </source>
</evidence>
<feature type="transmembrane region" description="Helical" evidence="6">
    <location>
        <begin position="80"/>
        <end position="106"/>
    </location>
</feature>
<evidence type="ECO:0000256" key="2">
    <source>
        <dbReference type="ARBA" id="ARBA00022475"/>
    </source>
</evidence>
<evidence type="ECO:0000256" key="1">
    <source>
        <dbReference type="ARBA" id="ARBA00004651"/>
    </source>
</evidence>
<keyword evidence="5 6" id="KW-0472">Membrane</keyword>
<feature type="transmembrane region" description="Helical" evidence="6">
    <location>
        <begin position="394"/>
        <end position="418"/>
    </location>
</feature>
<accession>A0A212U7W0</accession>
<feature type="domain" description="ABC3 transporter permease C-terminal" evidence="7">
    <location>
        <begin position="92"/>
        <end position="202"/>
    </location>
</feature>
<evidence type="ECO:0000313" key="9">
    <source>
        <dbReference type="Proteomes" id="UP000198122"/>
    </source>
</evidence>
<keyword evidence="4 6" id="KW-1133">Transmembrane helix</keyword>
<evidence type="ECO:0000259" key="7">
    <source>
        <dbReference type="Pfam" id="PF02687"/>
    </source>
</evidence>
<dbReference type="OrthoDB" id="5118998at2"/>
<feature type="transmembrane region" description="Helical" evidence="6">
    <location>
        <begin position="246"/>
        <end position="271"/>
    </location>
</feature>
<keyword evidence="9" id="KW-1185">Reference proteome</keyword>
<name>A0A212U7W0_9MICO</name>
<dbReference type="RefSeq" id="WP_088819277.1">
    <property type="nucleotide sequence ID" value="NZ_FYEZ01000004.1"/>
</dbReference>
<gene>
    <name evidence="8" type="ORF">SAMN05445756_2258</name>
</gene>
<dbReference type="EMBL" id="FYEZ01000004">
    <property type="protein sequence ID" value="SNC74335.1"/>
    <property type="molecule type" value="Genomic_DNA"/>
</dbReference>
<dbReference type="InterPro" id="IPR003838">
    <property type="entry name" value="ABC3_permease_C"/>
</dbReference>
<reference evidence="8 9" key="1">
    <citation type="submission" date="2017-06" db="EMBL/GenBank/DDBJ databases">
        <authorList>
            <person name="Kim H.J."/>
            <person name="Triplett B.A."/>
        </authorList>
    </citation>
    <scope>NUCLEOTIDE SEQUENCE [LARGE SCALE GENOMIC DNA]</scope>
    <source>
        <strain evidence="8 9">DSM 22179</strain>
    </source>
</reference>